<dbReference type="AlphaFoldDB" id="A0A7R9P3D3"/>
<keyword evidence="7" id="KW-0325">Glycoprotein</keyword>
<dbReference type="GO" id="GO:0098552">
    <property type="term" value="C:side of membrane"/>
    <property type="evidence" value="ECO:0007669"/>
    <property type="project" value="UniProtKB-KW"/>
</dbReference>
<dbReference type="InterPro" id="IPR031424">
    <property type="entry name" value="QVR-like"/>
</dbReference>
<accession>A0A7R9P3D3</accession>
<comment type="subcellular location">
    <subcellularLocation>
        <location evidence="1">Membrane</location>
        <topology evidence="1">Lipid-anchor</topology>
        <topology evidence="1">GPI-anchor</topology>
    </subcellularLocation>
</comment>
<keyword evidence="2" id="KW-0336">GPI-anchor</keyword>
<dbReference type="PANTHER" id="PTHR33562">
    <property type="entry name" value="ATILLA, ISOFORM B-RELATED-RELATED"/>
    <property type="match status" value="1"/>
</dbReference>
<evidence type="ECO:0000256" key="7">
    <source>
        <dbReference type="ARBA" id="ARBA00023180"/>
    </source>
</evidence>
<evidence type="ECO:0000256" key="8">
    <source>
        <dbReference type="ARBA" id="ARBA00023288"/>
    </source>
</evidence>
<keyword evidence="5" id="KW-1133">Transmembrane helix</keyword>
<evidence type="ECO:0000256" key="6">
    <source>
        <dbReference type="ARBA" id="ARBA00023136"/>
    </source>
</evidence>
<sequence>MEAYACLILVQVSHKRDNSFLLVSKKPFVPLQFNSFSALTADSLNRRHPNSAGVVLSIPPSPRPGVLEVDLISPTPLERALPLRLTPPAGVTSPLPVDINRDVTRTYRQSIRCYHCNSEYDPRCADPFDAYSLGDVNCSMRPLLEHLQDYQPVICRKTVQKVYGKVRVVRGCGYIEETSDRGCIRRAGTHDVMANYCSCKEDLCNAANRIQRPLAAALALLAALRATVL</sequence>
<organism evidence="9">
    <name type="scientific">Timema californicum</name>
    <name type="common">California timema</name>
    <name type="synonym">Walking stick</name>
    <dbReference type="NCBI Taxonomy" id="61474"/>
    <lineage>
        <taxon>Eukaryota</taxon>
        <taxon>Metazoa</taxon>
        <taxon>Ecdysozoa</taxon>
        <taxon>Arthropoda</taxon>
        <taxon>Hexapoda</taxon>
        <taxon>Insecta</taxon>
        <taxon>Pterygota</taxon>
        <taxon>Neoptera</taxon>
        <taxon>Polyneoptera</taxon>
        <taxon>Phasmatodea</taxon>
        <taxon>Timematodea</taxon>
        <taxon>Timematoidea</taxon>
        <taxon>Timematidae</taxon>
        <taxon>Timema</taxon>
    </lineage>
</organism>
<evidence type="ECO:0000256" key="4">
    <source>
        <dbReference type="ARBA" id="ARBA00022729"/>
    </source>
</evidence>
<evidence type="ECO:0000256" key="5">
    <source>
        <dbReference type="ARBA" id="ARBA00022989"/>
    </source>
</evidence>
<dbReference type="InterPro" id="IPR050975">
    <property type="entry name" value="Sleep_regulator"/>
</dbReference>
<dbReference type="Pfam" id="PF17064">
    <property type="entry name" value="QVR"/>
    <property type="match status" value="1"/>
</dbReference>
<dbReference type="SUPFAM" id="SSF57302">
    <property type="entry name" value="Snake toxin-like"/>
    <property type="match status" value="1"/>
</dbReference>
<proteinExistence type="predicted"/>
<reference evidence="9" key="1">
    <citation type="submission" date="2020-11" db="EMBL/GenBank/DDBJ databases">
        <authorList>
            <person name="Tran Van P."/>
        </authorList>
    </citation>
    <scope>NUCLEOTIDE SEQUENCE</scope>
</reference>
<evidence type="ECO:0000256" key="3">
    <source>
        <dbReference type="ARBA" id="ARBA00022692"/>
    </source>
</evidence>
<keyword evidence="3" id="KW-0812">Transmembrane</keyword>
<name>A0A7R9P3D3_TIMCA</name>
<evidence type="ECO:0000256" key="2">
    <source>
        <dbReference type="ARBA" id="ARBA00022622"/>
    </source>
</evidence>
<dbReference type="InterPro" id="IPR045860">
    <property type="entry name" value="Snake_toxin-like_sf"/>
</dbReference>
<keyword evidence="6" id="KW-0472">Membrane</keyword>
<evidence type="ECO:0000256" key="1">
    <source>
        <dbReference type="ARBA" id="ARBA00004589"/>
    </source>
</evidence>
<keyword evidence="4" id="KW-0732">Signal</keyword>
<gene>
    <name evidence="9" type="ORF">TCMB3V08_LOCUS1390</name>
</gene>
<dbReference type="GO" id="GO:0030431">
    <property type="term" value="P:sleep"/>
    <property type="evidence" value="ECO:0007669"/>
    <property type="project" value="InterPro"/>
</dbReference>
<evidence type="ECO:0000313" key="9">
    <source>
        <dbReference type="EMBL" id="CAD7568628.1"/>
    </source>
</evidence>
<protein>
    <submittedName>
        <fullName evidence="9">(California timema) hypothetical protein</fullName>
    </submittedName>
</protein>
<keyword evidence="8" id="KW-0449">Lipoprotein</keyword>
<dbReference type="EMBL" id="OE179378">
    <property type="protein sequence ID" value="CAD7568628.1"/>
    <property type="molecule type" value="Genomic_DNA"/>
</dbReference>
<dbReference type="PANTHER" id="PTHR33562:SF17">
    <property type="entry name" value="PROTEIN QUIVER"/>
    <property type="match status" value="1"/>
</dbReference>
<dbReference type="GO" id="GO:0032222">
    <property type="term" value="P:regulation of synaptic transmission, cholinergic"/>
    <property type="evidence" value="ECO:0007669"/>
    <property type="project" value="InterPro"/>
</dbReference>